<organism evidence="2 3">
    <name type="scientific">Acinetobacter gerneri</name>
    <dbReference type="NCBI Taxonomy" id="202952"/>
    <lineage>
        <taxon>Bacteria</taxon>
        <taxon>Pseudomonadati</taxon>
        <taxon>Pseudomonadota</taxon>
        <taxon>Gammaproteobacteria</taxon>
        <taxon>Moraxellales</taxon>
        <taxon>Moraxellaceae</taxon>
        <taxon>Acinetobacter</taxon>
    </lineage>
</organism>
<dbReference type="GeneID" id="84212012"/>
<dbReference type="NCBIfam" id="NF040911">
    <property type="entry name" value="KGW_Acineto"/>
    <property type="match status" value="1"/>
</dbReference>
<dbReference type="EMBL" id="JAVIDA010000009">
    <property type="protein sequence ID" value="MDQ9071556.1"/>
    <property type="molecule type" value="Genomic_DNA"/>
</dbReference>
<proteinExistence type="predicted"/>
<dbReference type="RefSeq" id="WP_004861719.1">
    <property type="nucleotide sequence ID" value="NZ_BBLI01000099.1"/>
</dbReference>
<protein>
    <submittedName>
        <fullName evidence="2">KGW motif small protein</fullName>
    </submittedName>
</protein>
<keyword evidence="1" id="KW-1133">Transmembrane helix</keyword>
<sequence>MIKSVKYDTIDKIALRQKGWMWFLFVITLQLLFVFIGMLFR</sequence>
<evidence type="ECO:0000313" key="3">
    <source>
        <dbReference type="Proteomes" id="UP001243195"/>
    </source>
</evidence>
<reference evidence="2" key="1">
    <citation type="submission" date="2023-08" db="EMBL/GenBank/DDBJ databases">
        <title>Emergence of clinically-relevant ST2 carbapenem-resistant Acinetobacter baumannii strains in hospital sewages in Zhejiang, East of China.</title>
        <authorList>
            <person name="Kaichao C."/>
            <person name="Zhang R."/>
        </authorList>
    </citation>
    <scope>NUCLEOTIDE SEQUENCE</scope>
    <source>
        <strain evidence="2">M-SY-60</strain>
    </source>
</reference>
<evidence type="ECO:0000313" key="2">
    <source>
        <dbReference type="EMBL" id="MDQ9071556.1"/>
    </source>
</evidence>
<dbReference type="AlphaFoldDB" id="A0AAW8JJ22"/>
<gene>
    <name evidence="2" type="ORF">RFH51_08815</name>
</gene>
<evidence type="ECO:0000256" key="1">
    <source>
        <dbReference type="SAM" id="Phobius"/>
    </source>
</evidence>
<dbReference type="Proteomes" id="UP001243195">
    <property type="component" value="Unassembled WGS sequence"/>
</dbReference>
<comment type="caution">
    <text evidence="2">The sequence shown here is derived from an EMBL/GenBank/DDBJ whole genome shotgun (WGS) entry which is preliminary data.</text>
</comment>
<keyword evidence="1" id="KW-0472">Membrane</keyword>
<accession>A0AAW8JJ22</accession>
<keyword evidence="1" id="KW-0812">Transmembrane</keyword>
<feature type="transmembrane region" description="Helical" evidence="1">
    <location>
        <begin position="20"/>
        <end position="40"/>
    </location>
</feature>
<name>A0AAW8JJ22_9GAMM</name>